<proteinExistence type="predicted"/>
<accession>A0A9Q5HW89</accession>
<feature type="domain" description="AB hydrolase-1" evidence="1">
    <location>
        <begin position="89"/>
        <end position="322"/>
    </location>
</feature>
<dbReference type="EMBL" id="LNZH02000194">
    <property type="protein sequence ID" value="OCB87176.1"/>
    <property type="molecule type" value="Genomic_DNA"/>
</dbReference>
<comment type="caution">
    <text evidence="2">The sequence shown here is derived from an EMBL/GenBank/DDBJ whole genome shotgun (WGS) entry which is preliminary data.</text>
</comment>
<dbReference type="Pfam" id="PF12697">
    <property type="entry name" value="Abhydrolase_6"/>
    <property type="match status" value="1"/>
</dbReference>
<protein>
    <submittedName>
        <fullName evidence="2">Alpha/beta-hydrolase</fullName>
    </submittedName>
</protein>
<reference evidence="2" key="1">
    <citation type="submission" date="2016-06" db="EMBL/GenBank/DDBJ databases">
        <title>Draft Genome sequence of the fungus Inonotus baumii.</title>
        <authorList>
            <person name="Zhu H."/>
            <person name="Lin W."/>
        </authorList>
    </citation>
    <scope>NUCLEOTIDE SEQUENCE</scope>
    <source>
        <strain evidence="2">821</strain>
    </source>
</reference>
<dbReference type="InterPro" id="IPR050228">
    <property type="entry name" value="Carboxylesterase_BioH"/>
</dbReference>
<gene>
    <name evidence="2" type="ORF">A7U60_g5691</name>
</gene>
<organism evidence="2 3">
    <name type="scientific">Sanghuangporus baumii</name>
    <name type="common">Phellinus baumii</name>
    <dbReference type="NCBI Taxonomy" id="108892"/>
    <lineage>
        <taxon>Eukaryota</taxon>
        <taxon>Fungi</taxon>
        <taxon>Dikarya</taxon>
        <taxon>Basidiomycota</taxon>
        <taxon>Agaricomycotina</taxon>
        <taxon>Agaricomycetes</taxon>
        <taxon>Hymenochaetales</taxon>
        <taxon>Hymenochaetaceae</taxon>
        <taxon>Sanghuangporus</taxon>
    </lineage>
</organism>
<dbReference type="PANTHER" id="PTHR43194">
    <property type="entry name" value="HYDROLASE ALPHA/BETA FOLD FAMILY"/>
    <property type="match status" value="1"/>
</dbReference>
<evidence type="ECO:0000313" key="2">
    <source>
        <dbReference type="EMBL" id="OCB87176.1"/>
    </source>
</evidence>
<dbReference type="OrthoDB" id="408373at2759"/>
<evidence type="ECO:0000259" key="1">
    <source>
        <dbReference type="Pfam" id="PF12697"/>
    </source>
</evidence>
<dbReference type="InterPro" id="IPR029058">
    <property type="entry name" value="AB_hydrolase_fold"/>
</dbReference>
<dbReference type="AlphaFoldDB" id="A0A9Q5HW89"/>
<name>A0A9Q5HW89_SANBA</name>
<dbReference type="InterPro" id="IPR000073">
    <property type="entry name" value="AB_hydrolase_1"/>
</dbReference>
<dbReference type="SUPFAM" id="SSF53474">
    <property type="entry name" value="alpha/beta-Hydrolases"/>
    <property type="match status" value="1"/>
</dbReference>
<dbReference type="PANTHER" id="PTHR43194:SF2">
    <property type="entry name" value="PEROXISOMAL MEMBRANE PROTEIN LPX1"/>
    <property type="match status" value="1"/>
</dbReference>
<dbReference type="Gene3D" id="3.40.50.1820">
    <property type="entry name" value="alpha/beta hydrolase"/>
    <property type="match status" value="1"/>
</dbReference>
<dbReference type="Proteomes" id="UP000757232">
    <property type="component" value="Unassembled WGS sequence"/>
</dbReference>
<evidence type="ECO:0000313" key="3">
    <source>
        <dbReference type="Proteomes" id="UP000757232"/>
    </source>
</evidence>
<keyword evidence="3" id="KW-1185">Reference proteome</keyword>
<sequence length="331" mass="36119">MAMMGSSISKYLSISLIAVPSFILLLRFLAAFPLPPEDVAVYPSLASLPKDSRSWSIYPENFYEGGNYVRFPFGRVRYWLFGPEDGQKIVLVHGLSVPAIIWKDVAPQLAGKGFRVLVYDLYGRGYSDAPNMSYSGCLYTTQLALLMQHVHWERAHIGGGIATSFAATFPNLTTGKVALIASTGIMESSDLSRTSKVMSSPVVQYIASSGIVHFFLQRLGAGEPSPNPIHEIVRIQSAFLPGYNNALASSLRHGPLRGLQSSFTTLSELKSDLLLIWGTADNTVPYRYAAKIQGLVPNSTLLTVQGGHHDLTVSHPDIVANALINFFHSSK</sequence>